<evidence type="ECO:0000313" key="1">
    <source>
        <dbReference type="EMBL" id="GJC86378.1"/>
    </source>
</evidence>
<evidence type="ECO:0000313" key="2">
    <source>
        <dbReference type="Proteomes" id="UP001055172"/>
    </source>
</evidence>
<comment type="caution">
    <text evidence="1">The sequence shown here is derived from an EMBL/GenBank/DDBJ whole genome shotgun (WGS) entry which is preliminary data.</text>
</comment>
<reference evidence="1 2" key="1">
    <citation type="submission" date="2021-07" db="EMBL/GenBank/DDBJ databases">
        <title>Genome data of Colletotrichum spaethianum.</title>
        <authorList>
            <person name="Utami Y.D."/>
            <person name="Hiruma K."/>
        </authorList>
    </citation>
    <scope>NUCLEOTIDE SEQUENCE [LARGE SCALE GENOMIC DNA]</scope>
    <source>
        <strain evidence="1 2">MAFF 242679</strain>
    </source>
</reference>
<dbReference type="Proteomes" id="UP001055172">
    <property type="component" value="Unassembled WGS sequence"/>
</dbReference>
<accession>A0AA37GUJ3</accession>
<name>A0AA37GUJ3_9PEZI</name>
<keyword evidence="2" id="KW-1185">Reference proteome</keyword>
<dbReference type="EMBL" id="BPPX01000021">
    <property type="protein sequence ID" value="GJC86378.1"/>
    <property type="molecule type" value="Genomic_DNA"/>
</dbReference>
<sequence>MFGIFSSTPQAPPCVPTDRVIPVGYFDDTIVFRTFVMYTMFVFPKYWTRRSFVPLSRTWSAVPTGTSCQPGYEET</sequence>
<gene>
    <name evidence="1" type="ORF">ColLi_09216</name>
</gene>
<proteinExistence type="predicted"/>
<protein>
    <submittedName>
        <fullName evidence="1">Uncharacterized protein</fullName>
    </submittedName>
</protein>
<organism evidence="1 2">
    <name type="scientific">Colletotrichum liriopes</name>
    <dbReference type="NCBI Taxonomy" id="708192"/>
    <lineage>
        <taxon>Eukaryota</taxon>
        <taxon>Fungi</taxon>
        <taxon>Dikarya</taxon>
        <taxon>Ascomycota</taxon>
        <taxon>Pezizomycotina</taxon>
        <taxon>Sordariomycetes</taxon>
        <taxon>Hypocreomycetidae</taxon>
        <taxon>Glomerellales</taxon>
        <taxon>Glomerellaceae</taxon>
        <taxon>Colletotrichum</taxon>
        <taxon>Colletotrichum spaethianum species complex</taxon>
    </lineage>
</organism>
<dbReference type="AlphaFoldDB" id="A0AA37GUJ3"/>